<comment type="caution">
    <text evidence="2">The sequence shown here is derived from an EMBL/GenBank/DDBJ whole genome shotgun (WGS) entry which is preliminary data.</text>
</comment>
<feature type="transmembrane region" description="Helical" evidence="1">
    <location>
        <begin position="14"/>
        <end position="36"/>
    </location>
</feature>
<accession>A0ABU2YPB0</accession>
<protein>
    <submittedName>
        <fullName evidence="2">DUF6095 family protein</fullName>
    </submittedName>
</protein>
<name>A0ABU2YPB0_9FLAO</name>
<reference evidence="2 3" key="1">
    <citation type="submission" date="2023-09" db="EMBL/GenBank/DDBJ databases">
        <authorList>
            <person name="Rey-Velasco X."/>
        </authorList>
    </citation>
    <scope>NUCLEOTIDE SEQUENCE [LARGE SCALE GENOMIC DNA]</scope>
    <source>
        <strain evidence="2 3">W332</strain>
    </source>
</reference>
<evidence type="ECO:0000256" key="1">
    <source>
        <dbReference type="SAM" id="Phobius"/>
    </source>
</evidence>
<dbReference type="EMBL" id="JAVRIA010000009">
    <property type="protein sequence ID" value="MDT0559529.1"/>
    <property type="molecule type" value="Genomic_DNA"/>
</dbReference>
<keyword evidence="1" id="KW-0812">Transmembrane</keyword>
<dbReference type="Pfam" id="PF19589">
    <property type="entry name" value="DUF6095"/>
    <property type="match status" value="1"/>
</dbReference>
<dbReference type="RefSeq" id="WP_311428292.1">
    <property type="nucleotide sequence ID" value="NZ_JAVRIA010000009.1"/>
</dbReference>
<sequence>METKRTDKDLLIKGVKIMILTALLMFLGPTLVYMALGNKASNLYELTLIVGILICIGAIYAGFFGIKTIMKSMFD</sequence>
<feature type="transmembrane region" description="Helical" evidence="1">
    <location>
        <begin position="48"/>
        <end position="66"/>
    </location>
</feature>
<keyword evidence="3" id="KW-1185">Reference proteome</keyword>
<gene>
    <name evidence="2" type="ORF">RM697_12770</name>
</gene>
<evidence type="ECO:0000313" key="3">
    <source>
        <dbReference type="Proteomes" id="UP001259492"/>
    </source>
</evidence>
<dbReference type="Proteomes" id="UP001259492">
    <property type="component" value="Unassembled WGS sequence"/>
</dbReference>
<keyword evidence="1" id="KW-0472">Membrane</keyword>
<dbReference type="InterPro" id="IPR046077">
    <property type="entry name" value="DUF6095"/>
</dbReference>
<organism evidence="2 3">
    <name type="scientific">Microcosmobacter mediterraneus</name>
    <dbReference type="NCBI Taxonomy" id="3075607"/>
    <lineage>
        <taxon>Bacteria</taxon>
        <taxon>Pseudomonadati</taxon>
        <taxon>Bacteroidota</taxon>
        <taxon>Flavobacteriia</taxon>
        <taxon>Flavobacteriales</taxon>
        <taxon>Flavobacteriaceae</taxon>
        <taxon>Microcosmobacter</taxon>
    </lineage>
</organism>
<keyword evidence="1" id="KW-1133">Transmembrane helix</keyword>
<evidence type="ECO:0000313" key="2">
    <source>
        <dbReference type="EMBL" id="MDT0559529.1"/>
    </source>
</evidence>
<proteinExistence type="predicted"/>